<dbReference type="PANTHER" id="PTHR13260:SF0">
    <property type="entry name" value="ANAPHASE-PROMOTING COMPLEX SUBUNIT 4"/>
    <property type="match status" value="1"/>
</dbReference>
<proteinExistence type="predicted"/>
<reference evidence="8 9" key="1">
    <citation type="journal article" date="2014" name="Genome Biol. Evol.">
        <title>Comparative genomics and transcriptomics analyses reveal divergent lifestyle features of nematode endoparasitic fungus Hirsutella minnesotensis.</title>
        <authorList>
            <person name="Lai Y."/>
            <person name="Liu K."/>
            <person name="Zhang X."/>
            <person name="Zhang X."/>
            <person name="Li K."/>
            <person name="Wang N."/>
            <person name="Shu C."/>
            <person name="Wu Y."/>
            <person name="Wang C."/>
            <person name="Bushley K.E."/>
            <person name="Xiang M."/>
            <person name="Liu X."/>
        </authorList>
    </citation>
    <scope>NUCLEOTIDE SEQUENCE [LARGE SCALE GENOMIC DNA]</scope>
    <source>
        <strain evidence="8 9">3608</strain>
    </source>
</reference>
<dbReference type="Pfam" id="PF12894">
    <property type="entry name" value="ANAPC4_WD40"/>
    <property type="match status" value="1"/>
</dbReference>
<accession>A0A0F8A5V9</accession>
<keyword evidence="3" id="KW-0498">Mitosis</keyword>
<dbReference type="AlphaFoldDB" id="A0A0F8A5V9"/>
<organism evidence="8 9">
    <name type="scientific">Hirsutella minnesotensis 3608</name>
    <dbReference type="NCBI Taxonomy" id="1043627"/>
    <lineage>
        <taxon>Eukaryota</taxon>
        <taxon>Fungi</taxon>
        <taxon>Dikarya</taxon>
        <taxon>Ascomycota</taxon>
        <taxon>Pezizomycotina</taxon>
        <taxon>Sordariomycetes</taxon>
        <taxon>Hypocreomycetidae</taxon>
        <taxon>Hypocreales</taxon>
        <taxon>Ophiocordycipitaceae</taxon>
        <taxon>Hirsutella</taxon>
    </lineage>
</organism>
<keyword evidence="4" id="KW-0833">Ubl conjugation pathway</keyword>
<evidence type="ECO:0000256" key="1">
    <source>
        <dbReference type="ARBA" id="ARBA00016067"/>
    </source>
</evidence>
<keyword evidence="9" id="KW-1185">Reference proteome</keyword>
<evidence type="ECO:0000256" key="5">
    <source>
        <dbReference type="ARBA" id="ARBA00023306"/>
    </source>
</evidence>
<dbReference type="PANTHER" id="PTHR13260">
    <property type="entry name" value="ANAPHASE PROMOTING COMPLEX SUBUNIT 4 APC4"/>
    <property type="match status" value="1"/>
</dbReference>
<dbReference type="GO" id="GO:0005680">
    <property type="term" value="C:anaphase-promoting complex"/>
    <property type="evidence" value="ECO:0007669"/>
    <property type="project" value="InterPro"/>
</dbReference>
<feature type="domain" description="Anaphase-promoting complex subunit 4 long" evidence="7">
    <location>
        <begin position="272"/>
        <end position="474"/>
    </location>
</feature>
<gene>
    <name evidence="8" type="ORF">HIM_04465</name>
</gene>
<dbReference type="EMBL" id="KQ030513">
    <property type="protein sequence ID" value="KJZ76009.1"/>
    <property type="molecule type" value="Genomic_DNA"/>
</dbReference>
<dbReference type="Gene3D" id="2.130.10.10">
    <property type="entry name" value="YVTN repeat-like/Quinoprotein amine dehydrogenase"/>
    <property type="match status" value="1"/>
</dbReference>
<evidence type="ECO:0000313" key="9">
    <source>
        <dbReference type="Proteomes" id="UP000054481"/>
    </source>
</evidence>
<sequence>MEKLKQLSLLSENKLKSRAPDGFPVSCPTLDIAATWDSSNRDLLICRPRGEIVSKIHQLGAPGTTAPEAVAVTWKPDGQFLAVGWSDGVVRLMGLENNKAAHHIQVCEASAAKITHIGWAGSNIAEKSNKLGRLTDGMPDGWAMPDNDLPVDLPQELTFLEIDTALPKISPLPSSSAGAGEDATVFTLRSGIEFLFQPLKRDEYNKVNVMVVGTSDGQLHLSIYDSFVVGTFPCPVSDTPTVCQMMLHASSPDVPTHALVFAAKATEPEELHVVPMDLPFISSSPINLSLLASKLTTLQKLLRYLKQTQLHMLVEWKNARELPGRFLRSVAPDLEEMQSGPRDIVAALYHTVLTGHAHGPVREWLVDSLAERGHKRWDKAVVSGLENLRSLVHENFLPVLERCAIILSRLRGLAQFHDDRDDIGFSAMQVTRVLDIIGCLTLVGHKILSHVMDELDHFAAFSVWLRFQIDRLASSAGASAGDELTEKEATMDNAKVLGYIEKYLTTSPLGIFLDDISTEDCAADWEHCEDGPSLLEMLDKQLKRRADGQPSMRALPQVDFLVNYMTTWCSRIFNGIAESQKRSVRFGKPIKLALGLPISKSDVRVCKAEHVSHLGAQAHRTLVHIFRTEIDIVNGISANRPVTSCCIDLGDCPFIDLKFLNDETLIILCNESARNGFLTEHAPMVIFVPIKSDKLVYDPREAEKPDQVASVSAGGLSAYRLPEQPSMRPIRMQVHDRSDLRGEIPQRICLLGGDRVTWRTLSTPPDDT</sequence>
<dbReference type="Pfam" id="PF12896">
    <property type="entry name" value="ANAPC4"/>
    <property type="match status" value="1"/>
</dbReference>
<keyword evidence="5" id="KW-0131">Cell cycle</keyword>
<dbReference type="GO" id="GO:0070979">
    <property type="term" value="P:protein K11-linked ubiquitination"/>
    <property type="evidence" value="ECO:0007669"/>
    <property type="project" value="TreeGrafter"/>
</dbReference>
<dbReference type="InterPro" id="IPR015943">
    <property type="entry name" value="WD40/YVTN_repeat-like_dom_sf"/>
</dbReference>
<dbReference type="GO" id="GO:0051301">
    <property type="term" value="P:cell division"/>
    <property type="evidence" value="ECO:0007669"/>
    <property type="project" value="UniProtKB-KW"/>
</dbReference>
<dbReference type="InterPro" id="IPR024790">
    <property type="entry name" value="APC4_long_dom"/>
</dbReference>
<keyword evidence="2" id="KW-0132">Cell division</keyword>
<evidence type="ECO:0000256" key="2">
    <source>
        <dbReference type="ARBA" id="ARBA00022618"/>
    </source>
</evidence>
<dbReference type="Proteomes" id="UP000054481">
    <property type="component" value="Unassembled WGS sequence"/>
</dbReference>
<feature type="domain" description="Anaphase-promoting complex subunit 4-like WD40" evidence="6">
    <location>
        <begin position="27"/>
        <end position="120"/>
    </location>
</feature>
<protein>
    <recommendedName>
        <fullName evidence="1">Anaphase-promoting complex subunit 4</fullName>
    </recommendedName>
</protein>
<dbReference type="InterPro" id="IPR024977">
    <property type="entry name" value="Apc4-like_WD40_dom"/>
</dbReference>
<dbReference type="GO" id="GO:0034399">
    <property type="term" value="C:nuclear periphery"/>
    <property type="evidence" value="ECO:0007669"/>
    <property type="project" value="TreeGrafter"/>
</dbReference>
<evidence type="ECO:0000259" key="6">
    <source>
        <dbReference type="Pfam" id="PF12894"/>
    </source>
</evidence>
<dbReference type="GO" id="GO:0031145">
    <property type="term" value="P:anaphase-promoting complex-dependent catabolic process"/>
    <property type="evidence" value="ECO:0007669"/>
    <property type="project" value="InterPro"/>
</dbReference>
<dbReference type="SUPFAM" id="SSF101898">
    <property type="entry name" value="NHL repeat"/>
    <property type="match status" value="1"/>
</dbReference>
<evidence type="ECO:0000259" key="7">
    <source>
        <dbReference type="Pfam" id="PF12896"/>
    </source>
</evidence>
<evidence type="ECO:0000256" key="3">
    <source>
        <dbReference type="ARBA" id="ARBA00022776"/>
    </source>
</evidence>
<dbReference type="OrthoDB" id="2110451at2759"/>
<name>A0A0F8A5V9_9HYPO</name>
<evidence type="ECO:0000313" key="8">
    <source>
        <dbReference type="EMBL" id="KJZ76009.1"/>
    </source>
</evidence>
<evidence type="ECO:0000256" key="4">
    <source>
        <dbReference type="ARBA" id="ARBA00022786"/>
    </source>
</evidence>
<dbReference type="InterPro" id="IPR024789">
    <property type="entry name" value="APC4"/>
</dbReference>